<dbReference type="InterPro" id="IPR026841">
    <property type="entry name" value="Aur1/Ipt1"/>
</dbReference>
<organism evidence="7 8">
    <name type="scientific">Smittium mucronatum</name>
    <dbReference type="NCBI Taxonomy" id="133383"/>
    <lineage>
        <taxon>Eukaryota</taxon>
        <taxon>Fungi</taxon>
        <taxon>Fungi incertae sedis</taxon>
        <taxon>Zoopagomycota</taxon>
        <taxon>Kickxellomycotina</taxon>
        <taxon>Harpellomycetes</taxon>
        <taxon>Harpellales</taxon>
        <taxon>Legeriomycetaceae</taxon>
        <taxon>Smittium</taxon>
    </lineage>
</organism>
<keyword evidence="2 5" id="KW-0812">Transmembrane</keyword>
<evidence type="ECO:0000256" key="1">
    <source>
        <dbReference type="ARBA" id="ARBA00004141"/>
    </source>
</evidence>
<gene>
    <name evidence="7" type="ORF">AYI68_g5426</name>
</gene>
<accession>A0A1R0GUB5</accession>
<keyword evidence="8" id="KW-1185">Reference proteome</keyword>
<evidence type="ECO:0000256" key="2">
    <source>
        <dbReference type="ARBA" id="ARBA00022692"/>
    </source>
</evidence>
<evidence type="ECO:0000256" key="5">
    <source>
        <dbReference type="SAM" id="Phobius"/>
    </source>
</evidence>
<name>A0A1R0GUB5_9FUNG</name>
<sequence>MMRLSSFFNNFSFTGPLNSNTKVFFFVITEALLIGLAFTTNFVSAFVLKNVLDFDTFKSAAVTNALRIVSIEKFFGVFIEESVQRWSISHIGGWQFWNSYYAAAHPAVAILTLVIILIRSVVWSVTRADWRRVSQYDNSYPYDPTNSAYYIDGSVEKPSIIKRLFFKRGVLSLNPLDQYRFLRTIFLLSIFISLFGYIFLPTMPPRLLNNCDFLNNNGKLLGGCFAEYTFVDTIDKHGSLFFTWKDESIQILNNPYAALPSQHALVAAYVAMVWIVLAASSSSSPSGAPITRPMFRSKLSLFFYLALNSSFLFYPALTLFCIVITANHYLFDAFLGFVILFVATLISLLLLNINNPAPSKLVEELPM</sequence>
<keyword evidence="4 5" id="KW-0472">Membrane</keyword>
<dbReference type="EMBL" id="LSSL01003436">
    <property type="protein sequence ID" value="OLY80477.1"/>
    <property type="molecule type" value="Genomic_DNA"/>
</dbReference>
<evidence type="ECO:0000256" key="3">
    <source>
        <dbReference type="ARBA" id="ARBA00022989"/>
    </source>
</evidence>
<evidence type="ECO:0000313" key="8">
    <source>
        <dbReference type="Proteomes" id="UP000187455"/>
    </source>
</evidence>
<proteinExistence type="predicted"/>
<comment type="caution">
    <text evidence="7">The sequence shown here is derived from an EMBL/GenBank/DDBJ whole genome shotgun (WGS) entry which is preliminary data.</text>
</comment>
<feature type="domain" description="Inositolphosphotransferase Aur1/Ipt1" evidence="6">
    <location>
        <begin position="173"/>
        <end position="278"/>
    </location>
</feature>
<dbReference type="AlphaFoldDB" id="A0A1R0GUB5"/>
<dbReference type="Pfam" id="PF14378">
    <property type="entry name" value="PAP2_3"/>
    <property type="match status" value="1"/>
</dbReference>
<evidence type="ECO:0000313" key="7">
    <source>
        <dbReference type="EMBL" id="OLY80477.1"/>
    </source>
</evidence>
<feature type="transmembrane region" description="Helical" evidence="5">
    <location>
        <begin position="333"/>
        <end position="351"/>
    </location>
</feature>
<dbReference type="Proteomes" id="UP000187455">
    <property type="component" value="Unassembled WGS sequence"/>
</dbReference>
<evidence type="ECO:0000256" key="4">
    <source>
        <dbReference type="ARBA" id="ARBA00023136"/>
    </source>
</evidence>
<feature type="transmembrane region" description="Helical" evidence="5">
    <location>
        <begin position="23"/>
        <end position="48"/>
    </location>
</feature>
<dbReference type="InterPro" id="IPR052185">
    <property type="entry name" value="IPC_Synthase-Related"/>
</dbReference>
<protein>
    <recommendedName>
        <fullName evidence="6">Inositolphosphotransferase Aur1/Ipt1 domain-containing protein</fullName>
    </recommendedName>
</protein>
<feature type="transmembrane region" description="Helical" evidence="5">
    <location>
        <begin position="181"/>
        <end position="200"/>
    </location>
</feature>
<reference evidence="7 8" key="1">
    <citation type="journal article" date="2016" name="Mol. Biol. Evol.">
        <title>Genome-Wide Survey of Gut Fungi (Harpellales) Reveals the First Horizontally Transferred Ubiquitin Gene from a Mosquito Host.</title>
        <authorList>
            <person name="Wang Y."/>
            <person name="White M.M."/>
            <person name="Kvist S."/>
            <person name="Moncalvo J.M."/>
        </authorList>
    </citation>
    <scope>NUCLEOTIDE SEQUENCE [LARGE SCALE GENOMIC DNA]</scope>
    <source>
        <strain evidence="7 8">ALG-7-W6</strain>
    </source>
</reference>
<feature type="transmembrane region" description="Helical" evidence="5">
    <location>
        <begin position="99"/>
        <end position="122"/>
    </location>
</feature>
<dbReference type="PANTHER" id="PTHR31310">
    <property type="match status" value="1"/>
</dbReference>
<feature type="transmembrane region" description="Helical" evidence="5">
    <location>
        <begin position="301"/>
        <end position="327"/>
    </location>
</feature>
<evidence type="ECO:0000259" key="6">
    <source>
        <dbReference type="Pfam" id="PF14378"/>
    </source>
</evidence>
<keyword evidence="3 5" id="KW-1133">Transmembrane helix</keyword>
<dbReference type="OrthoDB" id="2566866at2759"/>
<comment type="subcellular location">
    <subcellularLocation>
        <location evidence="1">Membrane</location>
        <topology evidence="1">Multi-pass membrane protein</topology>
    </subcellularLocation>
</comment>
<dbReference type="GO" id="GO:0016020">
    <property type="term" value="C:membrane"/>
    <property type="evidence" value="ECO:0007669"/>
    <property type="project" value="UniProtKB-SubCell"/>
</dbReference>
<dbReference type="PANTHER" id="PTHR31310:SF7">
    <property type="entry name" value="PA-PHOSPHATASE RELATED-FAMILY PROTEIN DDB_G0268928"/>
    <property type="match status" value="1"/>
</dbReference>
<feature type="transmembrane region" description="Helical" evidence="5">
    <location>
        <begin position="262"/>
        <end position="280"/>
    </location>
</feature>